<dbReference type="AlphaFoldDB" id="A0A4Q9LH61"/>
<dbReference type="VEuPathDB" id="MicrosporidiaDB:CWI39_0326p0010"/>
<name>A0A4Q9LH61_9MICR</name>
<dbReference type="Pfam" id="PF01423">
    <property type="entry name" value="LSM"/>
    <property type="match status" value="1"/>
</dbReference>
<dbReference type="Gene3D" id="2.30.30.100">
    <property type="match status" value="1"/>
</dbReference>
<protein>
    <recommendedName>
        <fullName evidence="1">Sm domain-containing protein</fullName>
    </recommendedName>
</protein>
<accession>A0A4Q9LH61</accession>
<sequence length="71" mass="7951">MPLKVFQSAIKKRIRLIMRKDKIYEGILEDYDVHINVYLTDATEISDSGCSIYLGSTIINGGSIALIDICD</sequence>
<feature type="domain" description="Sm" evidence="1">
    <location>
        <begin position="1"/>
        <end position="71"/>
    </location>
</feature>
<organism evidence="2 3">
    <name type="scientific">Hamiltosporidium magnivora</name>
    <dbReference type="NCBI Taxonomy" id="148818"/>
    <lineage>
        <taxon>Eukaryota</taxon>
        <taxon>Fungi</taxon>
        <taxon>Fungi incertae sedis</taxon>
        <taxon>Microsporidia</taxon>
        <taxon>Dubosqiidae</taxon>
        <taxon>Hamiltosporidium</taxon>
    </lineage>
</organism>
<dbReference type="GO" id="GO:0003723">
    <property type="term" value="F:RNA binding"/>
    <property type="evidence" value="ECO:0007669"/>
    <property type="project" value="InterPro"/>
</dbReference>
<dbReference type="GO" id="GO:0032991">
    <property type="term" value="C:protein-containing complex"/>
    <property type="evidence" value="ECO:0007669"/>
    <property type="project" value="UniProtKB-ARBA"/>
</dbReference>
<dbReference type="SMART" id="SM00651">
    <property type="entry name" value="Sm"/>
    <property type="match status" value="1"/>
</dbReference>
<dbReference type="SUPFAM" id="SSF50182">
    <property type="entry name" value="Sm-like ribonucleoproteins"/>
    <property type="match status" value="1"/>
</dbReference>
<proteinExistence type="predicted"/>
<dbReference type="EMBL" id="PIXR01000326">
    <property type="protein sequence ID" value="TBU07384.1"/>
    <property type="molecule type" value="Genomic_DNA"/>
</dbReference>
<evidence type="ECO:0000313" key="2">
    <source>
        <dbReference type="EMBL" id="TBU07384.1"/>
    </source>
</evidence>
<evidence type="ECO:0000259" key="1">
    <source>
        <dbReference type="PROSITE" id="PS52002"/>
    </source>
</evidence>
<evidence type="ECO:0000313" key="3">
    <source>
        <dbReference type="Proteomes" id="UP000293045"/>
    </source>
</evidence>
<gene>
    <name evidence="2" type="ORF">CWI39_0326p0010</name>
</gene>
<comment type="caution">
    <text evidence="2">The sequence shown here is derived from an EMBL/GenBank/DDBJ whole genome shotgun (WGS) entry which is preliminary data.</text>
</comment>
<dbReference type="InterPro" id="IPR047575">
    <property type="entry name" value="Sm"/>
</dbReference>
<reference evidence="2 3" key="1">
    <citation type="submission" date="2017-12" db="EMBL/GenBank/DDBJ databases">
        <authorList>
            <person name="Pombert J.-F."/>
            <person name="Haag K.L."/>
            <person name="Ebert D."/>
        </authorList>
    </citation>
    <scope>NUCLEOTIDE SEQUENCE [LARGE SCALE GENOMIC DNA]</scope>
    <source>
        <strain evidence="2">IL-BN-2</strain>
    </source>
</reference>
<dbReference type="InterPro" id="IPR010920">
    <property type="entry name" value="LSM_dom_sf"/>
</dbReference>
<dbReference type="Proteomes" id="UP000293045">
    <property type="component" value="Unassembled WGS sequence"/>
</dbReference>
<dbReference type="PROSITE" id="PS52002">
    <property type="entry name" value="SM"/>
    <property type="match status" value="1"/>
</dbReference>
<dbReference type="InterPro" id="IPR001163">
    <property type="entry name" value="Sm_dom_euk/arc"/>
</dbReference>